<proteinExistence type="predicted"/>
<gene>
    <name evidence="1" type="ORF">LNQ34_16640</name>
</gene>
<accession>A0ABS8M3S3</accession>
<name>A0ABS8M3S3_9FLAO</name>
<reference evidence="1" key="1">
    <citation type="submission" date="2021-11" db="EMBL/GenBank/DDBJ databases">
        <title>Description of novel Flavobacterium species.</title>
        <authorList>
            <person name="Saticioglu I.B."/>
            <person name="Ay H."/>
            <person name="Altun S."/>
            <person name="Duman M."/>
        </authorList>
    </citation>
    <scope>NUCLEOTIDE SEQUENCE</scope>
    <source>
        <strain evidence="1">F-126</strain>
    </source>
</reference>
<comment type="caution">
    <text evidence="1">The sequence shown here is derived from an EMBL/GenBank/DDBJ whole genome shotgun (WGS) entry which is preliminary data.</text>
</comment>
<organism evidence="1 2">
    <name type="scientific">Flavobacterium lipolyticum</name>
    <dbReference type="NCBI Taxonomy" id="2893754"/>
    <lineage>
        <taxon>Bacteria</taxon>
        <taxon>Pseudomonadati</taxon>
        <taxon>Bacteroidota</taxon>
        <taxon>Flavobacteriia</taxon>
        <taxon>Flavobacteriales</taxon>
        <taxon>Flavobacteriaceae</taxon>
        <taxon>Flavobacterium</taxon>
    </lineage>
</organism>
<sequence>MGTYAHIIKNWEKHDPEKVFMDAANICFNINAMFYFHNDKTFYVDGKLKHTYVGVIDDKISVSEDINNQFILNIQGVNKDDIVMGLDKDLDYLVPNEKLCSLVYIEKVRDENTELIFRFAYEYLKLNPDEYFWFEWEYAFSWTDMMRLNKIPFNKNWCFTNPKDLM</sequence>
<dbReference type="Proteomes" id="UP001430700">
    <property type="component" value="Unassembled WGS sequence"/>
</dbReference>
<dbReference type="RefSeq" id="WP_230000506.1">
    <property type="nucleotide sequence ID" value="NZ_JAJJMN010000001.1"/>
</dbReference>
<evidence type="ECO:0000313" key="1">
    <source>
        <dbReference type="EMBL" id="MCC9019402.1"/>
    </source>
</evidence>
<keyword evidence="2" id="KW-1185">Reference proteome</keyword>
<dbReference type="EMBL" id="JAJJMN010000001">
    <property type="protein sequence ID" value="MCC9019402.1"/>
    <property type="molecule type" value="Genomic_DNA"/>
</dbReference>
<protein>
    <submittedName>
        <fullName evidence="1">Uncharacterized protein</fullName>
    </submittedName>
</protein>
<evidence type="ECO:0000313" key="2">
    <source>
        <dbReference type="Proteomes" id="UP001430700"/>
    </source>
</evidence>